<accession>A0AAV5TY36</accession>
<organism evidence="2 3">
    <name type="scientific">Pristionchus entomophagus</name>
    <dbReference type="NCBI Taxonomy" id="358040"/>
    <lineage>
        <taxon>Eukaryota</taxon>
        <taxon>Metazoa</taxon>
        <taxon>Ecdysozoa</taxon>
        <taxon>Nematoda</taxon>
        <taxon>Chromadorea</taxon>
        <taxon>Rhabditida</taxon>
        <taxon>Rhabditina</taxon>
        <taxon>Diplogasteromorpha</taxon>
        <taxon>Diplogasteroidea</taxon>
        <taxon>Neodiplogasteridae</taxon>
        <taxon>Pristionchus</taxon>
    </lineage>
</organism>
<protein>
    <submittedName>
        <fullName evidence="2">Uncharacterized protein</fullName>
    </submittedName>
</protein>
<dbReference type="Proteomes" id="UP001432027">
    <property type="component" value="Unassembled WGS sequence"/>
</dbReference>
<feature type="chain" id="PRO_5043663639" evidence="1">
    <location>
        <begin position="20"/>
        <end position="370"/>
    </location>
</feature>
<evidence type="ECO:0000313" key="3">
    <source>
        <dbReference type="Proteomes" id="UP001432027"/>
    </source>
</evidence>
<sequence length="370" mass="40230">MSSFLSLSIVLAVFAIGEARVTFPYSEVIQRGDLQHYRVGDDEVYKAPFNCSAGCKVFSDQTIDDNMSIVQNGENIANFTEIAGGYELDAGDNYEIAAQTRADFVFYVASIKAPNNDTPVLVLLDGEEALVDDQSRYSTVISSLNALHFYEFRGQFPTGYPKIYTTGFDAMSYLYGISSCSPVFTARSQSNAEQSEPLIFAPIVTIDFGFVGVHSVSVNTTDGTSFPKSAASSTIYMSPGHVGCPFEVDQMYSSNKNSISDKYTLIANSLDISTAFYKVQSSEMVELRVNQDILDFYNNTFSVSTTAHYDEGAFAVFVSWTRRTSAASWSIQLDFGADPLAPTSAPQITTTSSAGGLSLLLSVVVMTAFV</sequence>
<proteinExistence type="predicted"/>
<name>A0AAV5TY36_9BILA</name>
<keyword evidence="3" id="KW-1185">Reference proteome</keyword>
<evidence type="ECO:0000256" key="1">
    <source>
        <dbReference type="SAM" id="SignalP"/>
    </source>
</evidence>
<dbReference type="AlphaFoldDB" id="A0AAV5TY36"/>
<feature type="signal peptide" evidence="1">
    <location>
        <begin position="1"/>
        <end position="19"/>
    </location>
</feature>
<dbReference type="EMBL" id="BTSX01000005">
    <property type="protein sequence ID" value="GMS98889.1"/>
    <property type="molecule type" value="Genomic_DNA"/>
</dbReference>
<gene>
    <name evidence="2" type="ORF">PENTCL1PPCAC_21064</name>
</gene>
<evidence type="ECO:0000313" key="2">
    <source>
        <dbReference type="EMBL" id="GMS98889.1"/>
    </source>
</evidence>
<keyword evidence="1" id="KW-0732">Signal</keyword>
<reference evidence="2" key="1">
    <citation type="submission" date="2023-10" db="EMBL/GenBank/DDBJ databases">
        <title>Genome assembly of Pristionchus species.</title>
        <authorList>
            <person name="Yoshida K."/>
            <person name="Sommer R.J."/>
        </authorList>
    </citation>
    <scope>NUCLEOTIDE SEQUENCE</scope>
    <source>
        <strain evidence="2">RS0144</strain>
    </source>
</reference>
<comment type="caution">
    <text evidence="2">The sequence shown here is derived from an EMBL/GenBank/DDBJ whole genome shotgun (WGS) entry which is preliminary data.</text>
</comment>